<evidence type="ECO:0000256" key="6">
    <source>
        <dbReference type="ARBA" id="ARBA00023242"/>
    </source>
</evidence>
<proteinExistence type="inferred from homology"/>
<feature type="region of interest" description="Disordered" evidence="8">
    <location>
        <begin position="1"/>
        <end position="24"/>
    </location>
</feature>
<dbReference type="SUPFAM" id="SSF47459">
    <property type="entry name" value="HLH, helix-loop-helix DNA-binding domain"/>
    <property type="match status" value="1"/>
</dbReference>
<reference evidence="10" key="1">
    <citation type="submission" date="2015-11" db="EMBL/GenBank/DDBJ databases">
        <title>De novo transcriptome assembly of four potential Pierce s Disease insect vectors from Arizona vineyards.</title>
        <authorList>
            <person name="Tassone E.E."/>
        </authorList>
    </citation>
    <scope>NUCLEOTIDE SEQUENCE</scope>
</reference>
<feature type="compositionally biased region" description="Basic and acidic residues" evidence="8">
    <location>
        <begin position="13"/>
        <end position="24"/>
    </location>
</feature>
<sequence length="165" mass="19547">MTLSEEEFGTSHFTEKRSHHNELEKKRRGFLKKNFQKLNKCLPPTKSGKDRVCRSQVLEEASKLIINKMKQKKTLMEEVKQLNERVKALKNKLKLHDPNSPLLSNLCQFVPPEVKQEIKSEPLDYEEFNESEFDDSVDYEDYCSSDYDEYLNIDNLKQESDEFTY</sequence>
<dbReference type="PROSITE" id="PS50888">
    <property type="entry name" value="BHLH"/>
    <property type="match status" value="1"/>
</dbReference>
<gene>
    <name evidence="10" type="ORF">g.1711</name>
</gene>
<keyword evidence="3" id="KW-0238">DNA-binding</keyword>
<dbReference type="AlphaFoldDB" id="A0A1B6FVC3"/>
<dbReference type="GO" id="GO:0090575">
    <property type="term" value="C:RNA polymerase II transcription regulator complex"/>
    <property type="evidence" value="ECO:0007669"/>
    <property type="project" value="TreeGrafter"/>
</dbReference>
<dbReference type="EMBL" id="GECZ01015624">
    <property type="protein sequence ID" value="JAS54145.1"/>
    <property type="molecule type" value="Transcribed_RNA"/>
</dbReference>
<dbReference type="Pfam" id="PF00010">
    <property type="entry name" value="HLH"/>
    <property type="match status" value="1"/>
</dbReference>
<feature type="domain" description="BHLH" evidence="9">
    <location>
        <begin position="15"/>
        <end position="68"/>
    </location>
</feature>
<name>A0A1B6FVC3_9HEMI</name>
<feature type="coiled-coil region" evidence="7">
    <location>
        <begin position="58"/>
        <end position="96"/>
    </location>
</feature>
<dbReference type="GO" id="GO:0045944">
    <property type="term" value="P:positive regulation of transcription by RNA polymerase II"/>
    <property type="evidence" value="ECO:0007669"/>
    <property type="project" value="TreeGrafter"/>
</dbReference>
<dbReference type="InterPro" id="IPR011598">
    <property type="entry name" value="bHLH_dom"/>
</dbReference>
<organism evidence="10">
    <name type="scientific">Cuerna arida</name>
    <dbReference type="NCBI Taxonomy" id="1464854"/>
    <lineage>
        <taxon>Eukaryota</taxon>
        <taxon>Metazoa</taxon>
        <taxon>Ecdysozoa</taxon>
        <taxon>Arthropoda</taxon>
        <taxon>Hexapoda</taxon>
        <taxon>Insecta</taxon>
        <taxon>Pterygota</taxon>
        <taxon>Neoptera</taxon>
        <taxon>Paraneoptera</taxon>
        <taxon>Hemiptera</taxon>
        <taxon>Auchenorrhyncha</taxon>
        <taxon>Membracoidea</taxon>
        <taxon>Cicadellidae</taxon>
        <taxon>Cicadellinae</taxon>
        <taxon>Proconiini</taxon>
        <taxon>Cuerna</taxon>
    </lineage>
</organism>
<evidence type="ECO:0000313" key="10">
    <source>
        <dbReference type="EMBL" id="JAS54145.1"/>
    </source>
</evidence>
<keyword evidence="4" id="KW-0010">Activator</keyword>
<dbReference type="GO" id="GO:0003700">
    <property type="term" value="F:DNA-binding transcription factor activity"/>
    <property type="evidence" value="ECO:0007669"/>
    <property type="project" value="TreeGrafter"/>
</dbReference>
<evidence type="ECO:0000256" key="1">
    <source>
        <dbReference type="ARBA" id="ARBA00007628"/>
    </source>
</evidence>
<accession>A0A1B6FVC3</accession>
<dbReference type="GO" id="GO:0046983">
    <property type="term" value="F:protein dimerization activity"/>
    <property type="evidence" value="ECO:0007669"/>
    <property type="project" value="InterPro"/>
</dbReference>
<evidence type="ECO:0000256" key="7">
    <source>
        <dbReference type="SAM" id="Coils"/>
    </source>
</evidence>
<keyword evidence="2" id="KW-0805">Transcription regulation</keyword>
<evidence type="ECO:0000256" key="8">
    <source>
        <dbReference type="SAM" id="MobiDB-lite"/>
    </source>
</evidence>
<keyword evidence="7" id="KW-0175">Coiled coil</keyword>
<dbReference type="Gene3D" id="4.10.280.10">
    <property type="entry name" value="Helix-loop-helix DNA-binding domain"/>
    <property type="match status" value="1"/>
</dbReference>
<comment type="similarity">
    <text evidence="1">Belongs to the MAX family.</text>
</comment>
<evidence type="ECO:0000256" key="4">
    <source>
        <dbReference type="ARBA" id="ARBA00023159"/>
    </source>
</evidence>
<dbReference type="PANTHER" id="PTHR10328:SF3">
    <property type="entry name" value="PROTEIN MAX"/>
    <property type="match status" value="1"/>
</dbReference>
<evidence type="ECO:0000256" key="3">
    <source>
        <dbReference type="ARBA" id="ARBA00023125"/>
    </source>
</evidence>
<evidence type="ECO:0000259" key="9">
    <source>
        <dbReference type="PROSITE" id="PS50888"/>
    </source>
</evidence>
<dbReference type="PANTHER" id="PTHR10328">
    <property type="entry name" value="PROTEIN MAX MYC-ASSOCIATED FACTOR X"/>
    <property type="match status" value="1"/>
</dbReference>
<dbReference type="GO" id="GO:0003677">
    <property type="term" value="F:DNA binding"/>
    <property type="evidence" value="ECO:0007669"/>
    <property type="project" value="UniProtKB-KW"/>
</dbReference>
<dbReference type="InterPro" id="IPR036638">
    <property type="entry name" value="HLH_DNA-bd_sf"/>
</dbReference>
<keyword evidence="6" id="KW-0539">Nucleus</keyword>
<evidence type="ECO:0000256" key="5">
    <source>
        <dbReference type="ARBA" id="ARBA00023163"/>
    </source>
</evidence>
<evidence type="ECO:0000256" key="2">
    <source>
        <dbReference type="ARBA" id="ARBA00023015"/>
    </source>
</evidence>
<protein>
    <recommendedName>
        <fullName evidence="9">BHLH domain-containing protein</fullName>
    </recommendedName>
</protein>
<keyword evidence="5" id="KW-0804">Transcription</keyword>